<dbReference type="RefSeq" id="WP_237874406.1">
    <property type="nucleotide sequence ID" value="NZ_JAKLTR010000010.1"/>
</dbReference>
<comment type="caution">
    <text evidence="2">The sequence shown here is derived from an EMBL/GenBank/DDBJ whole genome shotgun (WGS) entry which is preliminary data.</text>
</comment>
<keyword evidence="1" id="KW-1133">Transmembrane helix</keyword>
<evidence type="ECO:0008006" key="4">
    <source>
        <dbReference type="Google" id="ProtNLM"/>
    </source>
</evidence>
<feature type="transmembrane region" description="Helical" evidence="1">
    <location>
        <begin position="74"/>
        <end position="92"/>
    </location>
</feature>
<evidence type="ECO:0000256" key="1">
    <source>
        <dbReference type="SAM" id="Phobius"/>
    </source>
</evidence>
<evidence type="ECO:0000313" key="2">
    <source>
        <dbReference type="EMBL" id="MCG2615912.1"/>
    </source>
</evidence>
<name>A0ABS9KU97_9BACT</name>
<keyword evidence="1" id="KW-0472">Membrane</keyword>
<feature type="transmembrane region" description="Helical" evidence="1">
    <location>
        <begin position="6"/>
        <end position="28"/>
    </location>
</feature>
<reference evidence="2" key="1">
    <citation type="submission" date="2022-01" db="EMBL/GenBank/DDBJ databases">
        <authorList>
            <person name="Jo J.-H."/>
            <person name="Im W.-T."/>
        </authorList>
    </citation>
    <scope>NUCLEOTIDE SEQUENCE</scope>
    <source>
        <strain evidence="2">NA20</strain>
    </source>
</reference>
<sequence length="125" mass="14781">MQKEIWIYVCGVHSLLFAVFHMGFWRLFKWRTELRKLSEVNRGIMQVLNLRLVFVFLLFAFLCFFYPRDLYTTGLGRALLAGISLFWLGRLVEQFIFFPKGNAYAHLLTVLFFLGFMLFLLPVVA</sequence>
<keyword evidence="3" id="KW-1185">Reference proteome</keyword>
<evidence type="ECO:0000313" key="3">
    <source>
        <dbReference type="Proteomes" id="UP001165367"/>
    </source>
</evidence>
<accession>A0ABS9KU97</accession>
<organism evidence="2 3">
    <name type="scientific">Terrimonas ginsenosidimutans</name>
    <dbReference type="NCBI Taxonomy" id="2908004"/>
    <lineage>
        <taxon>Bacteria</taxon>
        <taxon>Pseudomonadati</taxon>
        <taxon>Bacteroidota</taxon>
        <taxon>Chitinophagia</taxon>
        <taxon>Chitinophagales</taxon>
        <taxon>Chitinophagaceae</taxon>
        <taxon>Terrimonas</taxon>
    </lineage>
</organism>
<dbReference type="EMBL" id="JAKLTR010000010">
    <property type="protein sequence ID" value="MCG2615912.1"/>
    <property type="molecule type" value="Genomic_DNA"/>
</dbReference>
<dbReference type="Proteomes" id="UP001165367">
    <property type="component" value="Unassembled WGS sequence"/>
</dbReference>
<keyword evidence="1" id="KW-0812">Transmembrane</keyword>
<protein>
    <recommendedName>
        <fullName evidence="4">DUF4345 domain-containing protein</fullName>
    </recommendedName>
</protein>
<gene>
    <name evidence="2" type="ORF">LZZ85_16570</name>
</gene>
<proteinExistence type="predicted"/>
<feature type="transmembrane region" description="Helical" evidence="1">
    <location>
        <begin position="48"/>
        <end position="68"/>
    </location>
</feature>
<feature type="transmembrane region" description="Helical" evidence="1">
    <location>
        <begin position="104"/>
        <end position="124"/>
    </location>
</feature>